<evidence type="ECO:0000256" key="4">
    <source>
        <dbReference type="ARBA" id="ARBA00022982"/>
    </source>
</evidence>
<keyword evidence="3" id="KW-0479">Metal-binding</keyword>
<dbReference type="GO" id="GO:0046872">
    <property type="term" value="F:metal ion binding"/>
    <property type="evidence" value="ECO:0007669"/>
    <property type="project" value="UniProtKB-KW"/>
</dbReference>
<dbReference type="Pfam" id="PF04324">
    <property type="entry name" value="Fer2_BFD"/>
    <property type="match status" value="1"/>
</dbReference>
<dbReference type="InterPro" id="IPR041854">
    <property type="entry name" value="BFD-like_2Fe2S-bd_dom_sf"/>
</dbReference>
<gene>
    <name evidence="10" type="ORF">FRF71_08805</name>
</gene>
<evidence type="ECO:0000256" key="3">
    <source>
        <dbReference type="ARBA" id="ARBA00022723"/>
    </source>
</evidence>
<dbReference type="RefSeq" id="WP_147090305.1">
    <property type="nucleotide sequence ID" value="NZ_BAABJD010000006.1"/>
</dbReference>
<evidence type="ECO:0000313" key="11">
    <source>
        <dbReference type="Proteomes" id="UP000321172"/>
    </source>
</evidence>
<dbReference type="InterPro" id="IPR007419">
    <property type="entry name" value="BFD-like_2Fe2S-bd_dom"/>
</dbReference>
<sequence length="64" mass="6901">MYICVCNAIRDSELRAAARRCPGDPDAVYEALGCRPQCGQCLDEAAELLIEERAKAATEGLQTA</sequence>
<keyword evidence="2" id="KW-0001">2Fe-2S</keyword>
<dbReference type="EMBL" id="CP042345">
    <property type="protein sequence ID" value="QEA16224.1"/>
    <property type="molecule type" value="Genomic_DNA"/>
</dbReference>
<protein>
    <recommendedName>
        <fullName evidence="7">Bacterioferritin-associated ferredoxin</fullName>
    </recommendedName>
</protein>
<name>A0A5B8S4W9_9SPHN</name>
<dbReference type="Gene3D" id="1.10.10.1100">
    <property type="entry name" value="BFD-like [2Fe-2S]-binding domain"/>
    <property type="match status" value="1"/>
</dbReference>
<evidence type="ECO:0000313" key="10">
    <source>
        <dbReference type="EMBL" id="QEA16224.1"/>
    </source>
</evidence>
<keyword evidence="5" id="KW-0408">Iron</keyword>
<evidence type="ECO:0000256" key="8">
    <source>
        <dbReference type="ARBA" id="ARBA00046332"/>
    </source>
</evidence>
<evidence type="ECO:0000259" key="9">
    <source>
        <dbReference type="Pfam" id="PF04324"/>
    </source>
</evidence>
<evidence type="ECO:0000256" key="7">
    <source>
        <dbReference type="ARBA" id="ARBA00039386"/>
    </source>
</evidence>
<keyword evidence="1" id="KW-0813">Transport</keyword>
<evidence type="ECO:0000256" key="6">
    <source>
        <dbReference type="ARBA" id="ARBA00023014"/>
    </source>
</evidence>
<dbReference type="PANTHER" id="PTHR37424:SF1">
    <property type="entry name" value="BACTERIOFERRITIN-ASSOCIATED FERREDOXIN"/>
    <property type="match status" value="1"/>
</dbReference>
<dbReference type="AlphaFoldDB" id="A0A5B8S4W9"/>
<accession>A0A5B8S4W9</accession>
<evidence type="ECO:0000256" key="5">
    <source>
        <dbReference type="ARBA" id="ARBA00023004"/>
    </source>
</evidence>
<comment type="similarity">
    <text evidence="8">Belongs to the Bfd family.</text>
</comment>
<evidence type="ECO:0000256" key="2">
    <source>
        <dbReference type="ARBA" id="ARBA00022714"/>
    </source>
</evidence>
<feature type="domain" description="BFD-like [2Fe-2S]-binding" evidence="9">
    <location>
        <begin position="2"/>
        <end position="51"/>
    </location>
</feature>
<proteinExistence type="inferred from homology"/>
<evidence type="ECO:0000256" key="1">
    <source>
        <dbReference type="ARBA" id="ARBA00022448"/>
    </source>
</evidence>
<dbReference type="KEGG" id="ngf:FRF71_08805"/>
<keyword evidence="6" id="KW-0411">Iron-sulfur</keyword>
<keyword evidence="11" id="KW-1185">Reference proteome</keyword>
<dbReference type="GO" id="GO:0051537">
    <property type="term" value="F:2 iron, 2 sulfur cluster binding"/>
    <property type="evidence" value="ECO:0007669"/>
    <property type="project" value="UniProtKB-KW"/>
</dbReference>
<organism evidence="10 11">
    <name type="scientific">Novosphingobium ginsenosidimutans</name>
    <dbReference type="NCBI Taxonomy" id="1176536"/>
    <lineage>
        <taxon>Bacteria</taxon>
        <taxon>Pseudomonadati</taxon>
        <taxon>Pseudomonadota</taxon>
        <taxon>Alphaproteobacteria</taxon>
        <taxon>Sphingomonadales</taxon>
        <taxon>Sphingomonadaceae</taxon>
        <taxon>Novosphingobium</taxon>
    </lineage>
</organism>
<keyword evidence="4" id="KW-0249">Electron transport</keyword>
<reference evidence="10 11" key="1">
    <citation type="journal article" date="2013" name="J. Microbiol. Biotechnol.">
        <title>Novosphingobium ginsenosidimutans sp. nov., with the ability to convert ginsenoside.</title>
        <authorList>
            <person name="Kim J.K."/>
            <person name="He D."/>
            <person name="Liu Q.M."/>
            <person name="Park H.Y."/>
            <person name="Jung M.S."/>
            <person name="Yoon M.H."/>
            <person name="Kim S.C."/>
            <person name="Im W.T."/>
        </authorList>
    </citation>
    <scope>NUCLEOTIDE SEQUENCE [LARGE SCALE GENOMIC DNA]</scope>
    <source>
        <strain evidence="10 11">FW-6</strain>
    </source>
</reference>
<dbReference type="OrthoDB" id="7428628at2"/>
<dbReference type="InterPro" id="IPR052371">
    <property type="entry name" value="BFD-associated_ferredoxin"/>
</dbReference>
<dbReference type="PANTHER" id="PTHR37424">
    <property type="entry name" value="BACTERIOFERRITIN-ASSOCIATED FERREDOXIN"/>
    <property type="match status" value="1"/>
</dbReference>
<dbReference type="Proteomes" id="UP000321172">
    <property type="component" value="Chromosome"/>
</dbReference>